<sequence length="391" mass="41353">MVDVSNQMMSADSGDNGQESISPSAVDAALSAAGLNDAEAIALFSSATTVIDGLRLINLVQPLTWESAFERPLHELETWFRVACGSRVPITDTIEAAPYTIATQADADALVGKRVIGWIDITASGIELRDCAVLGAAIDPEAYVYDVDANGWPSGQTAQDKRAALNAMHRQLVMVEAAASNAHIHHIQIDGAGERAYSGIGGASYATGLVVDHCDIAACGDDAIKAPIGAVIERNYIHDMLAWDAAAYGPYYGAPNDVRYPHMDGIQFVRGYGVVQENWLGMPASANCTSAVIVRPDTGQASDTGAFQRNYVAGSNNYPIQFITQNGTLTNPGAVNTGIVIGGNRISRDYSGYADHGPYSLATQYADTITLDGDTWADDGSAVPVPQLPQR</sequence>
<proteinExistence type="predicted"/>
<comment type="caution">
    <text evidence="2">The sequence shown here is derived from an EMBL/GenBank/DDBJ whole genome shotgun (WGS) entry which is preliminary data.</text>
</comment>
<feature type="region of interest" description="Disordered" evidence="1">
    <location>
        <begin position="1"/>
        <end position="22"/>
    </location>
</feature>
<keyword evidence="3" id="KW-1185">Reference proteome</keyword>
<reference evidence="2 3" key="1">
    <citation type="submission" date="2021-07" db="EMBL/GenBank/DDBJ databases">
        <title>Stakelama flava sp. nov., a novel endophytic bacterium isolated from branch of Kandelia candel.</title>
        <authorList>
            <person name="Tuo L."/>
        </authorList>
    </citation>
    <scope>NUCLEOTIDE SEQUENCE [LARGE SCALE GENOMIC DNA]</scope>
    <source>
        <strain evidence="2 3">CBK3Z-3</strain>
    </source>
</reference>
<evidence type="ECO:0000313" key="2">
    <source>
        <dbReference type="EMBL" id="MBW4329603.1"/>
    </source>
</evidence>
<accession>A0ABS6XHC1</accession>
<gene>
    <name evidence="2" type="ORF">KY084_01770</name>
</gene>
<evidence type="ECO:0000256" key="1">
    <source>
        <dbReference type="SAM" id="MobiDB-lite"/>
    </source>
</evidence>
<dbReference type="RefSeq" id="WP_219236691.1">
    <property type="nucleotide sequence ID" value="NZ_JAHWZX010000001.1"/>
</dbReference>
<protein>
    <submittedName>
        <fullName evidence="2">Uncharacterized protein</fullName>
    </submittedName>
</protein>
<name>A0ABS6XHC1_9SPHN</name>
<dbReference type="EMBL" id="JAHWZX010000001">
    <property type="protein sequence ID" value="MBW4329603.1"/>
    <property type="molecule type" value="Genomic_DNA"/>
</dbReference>
<organism evidence="2 3">
    <name type="scientific">Stakelama flava</name>
    <dbReference type="NCBI Taxonomy" id="2860338"/>
    <lineage>
        <taxon>Bacteria</taxon>
        <taxon>Pseudomonadati</taxon>
        <taxon>Pseudomonadota</taxon>
        <taxon>Alphaproteobacteria</taxon>
        <taxon>Sphingomonadales</taxon>
        <taxon>Sphingomonadaceae</taxon>
        <taxon>Stakelama</taxon>
    </lineage>
</organism>
<dbReference type="Proteomes" id="UP001197214">
    <property type="component" value="Unassembled WGS sequence"/>
</dbReference>
<evidence type="ECO:0000313" key="3">
    <source>
        <dbReference type="Proteomes" id="UP001197214"/>
    </source>
</evidence>